<evidence type="ECO:0000313" key="3">
    <source>
        <dbReference type="EMBL" id="USJ25755.1"/>
    </source>
</evidence>
<reference evidence="3" key="1">
    <citation type="submission" date="2022-06" db="EMBL/GenBank/DDBJ databases">
        <title>Physiological and biochemical characterization and genomic elucidation of a strain of the genus Ensifer adhaerens M8 that combines arsenic oxidation and chromium reduction.</title>
        <authorList>
            <person name="Li X."/>
            <person name="Yu c."/>
        </authorList>
    </citation>
    <scope>NUCLEOTIDE SEQUENCE</scope>
    <source>
        <strain evidence="3">M8</strain>
        <plasmid evidence="3">pA</plasmid>
    </source>
</reference>
<dbReference type="GO" id="GO:0010181">
    <property type="term" value="F:FMN binding"/>
    <property type="evidence" value="ECO:0007669"/>
    <property type="project" value="InterPro"/>
</dbReference>
<gene>
    <name evidence="3" type="ORF">NE863_25155</name>
</gene>
<sequence length="197" mass="20506">MRQTPPPSLAIDAHADLAVSKPEFADTLSHLAATVCVASAGNGPDSLGRTVTATFSLSANPPSIVISIKADSPLAALIAAERGFSLAMLAEGQELIADAFAGKIEASKRYLVGIWAEWPSGRPRLLGAAATLDCLLSASIEVGDHMLFVGTIVATQTSAHADPLIWGRRRYQSLDRTRSLTLASNGHAPLTPSKPAA</sequence>
<dbReference type="PANTHER" id="PTHR30466">
    <property type="entry name" value="FLAVIN REDUCTASE"/>
    <property type="match status" value="1"/>
</dbReference>
<feature type="domain" description="Flavin reductase like" evidence="2">
    <location>
        <begin position="28"/>
        <end position="173"/>
    </location>
</feature>
<dbReference type="InterPro" id="IPR050268">
    <property type="entry name" value="NADH-dep_flavin_reductase"/>
</dbReference>
<keyword evidence="1" id="KW-0560">Oxidoreductase</keyword>
<dbReference type="PANTHER" id="PTHR30466:SF1">
    <property type="entry name" value="FMN REDUCTASE (NADH) RUTF"/>
    <property type="match status" value="1"/>
</dbReference>
<accession>A0A9Q8YAR9</accession>
<dbReference type="SMART" id="SM00903">
    <property type="entry name" value="Flavin_Reduct"/>
    <property type="match status" value="1"/>
</dbReference>
<evidence type="ECO:0000256" key="1">
    <source>
        <dbReference type="ARBA" id="ARBA00023002"/>
    </source>
</evidence>
<dbReference type="Proteomes" id="UP001055460">
    <property type="component" value="Plasmid pA"/>
</dbReference>
<dbReference type="AlphaFoldDB" id="A0A9Q8YAR9"/>
<dbReference type="RefSeq" id="WP_063979538.1">
    <property type="nucleotide sequence ID" value="NZ_CP030263.1"/>
</dbReference>
<dbReference type="Gene3D" id="2.30.110.10">
    <property type="entry name" value="Electron Transport, Fmn-binding Protein, Chain A"/>
    <property type="match status" value="1"/>
</dbReference>
<evidence type="ECO:0000313" key="4">
    <source>
        <dbReference type="Proteomes" id="UP001055460"/>
    </source>
</evidence>
<dbReference type="KEGG" id="eah:FA04_25455"/>
<protein>
    <submittedName>
        <fullName evidence="3">Flavin reductase family protein</fullName>
    </submittedName>
</protein>
<dbReference type="Pfam" id="PF01613">
    <property type="entry name" value="Flavin_Reduct"/>
    <property type="match status" value="1"/>
</dbReference>
<dbReference type="GO" id="GO:0042602">
    <property type="term" value="F:riboflavin reductase (NADPH) activity"/>
    <property type="evidence" value="ECO:0007669"/>
    <property type="project" value="TreeGrafter"/>
</dbReference>
<name>A0A9Q8YAR9_ENSAD</name>
<evidence type="ECO:0000259" key="2">
    <source>
        <dbReference type="SMART" id="SM00903"/>
    </source>
</evidence>
<proteinExistence type="predicted"/>
<dbReference type="InterPro" id="IPR012349">
    <property type="entry name" value="Split_barrel_FMN-bd"/>
</dbReference>
<geneLocation type="plasmid" evidence="3 4">
    <name>pA</name>
</geneLocation>
<dbReference type="SUPFAM" id="SSF50475">
    <property type="entry name" value="FMN-binding split barrel"/>
    <property type="match status" value="1"/>
</dbReference>
<dbReference type="InterPro" id="IPR002563">
    <property type="entry name" value="Flavin_Rdtase-like_dom"/>
</dbReference>
<organism evidence="3 4">
    <name type="scientific">Ensifer adhaerens</name>
    <name type="common">Sinorhizobium morelense</name>
    <dbReference type="NCBI Taxonomy" id="106592"/>
    <lineage>
        <taxon>Bacteria</taxon>
        <taxon>Pseudomonadati</taxon>
        <taxon>Pseudomonadota</taxon>
        <taxon>Alphaproteobacteria</taxon>
        <taxon>Hyphomicrobiales</taxon>
        <taxon>Rhizobiaceae</taxon>
        <taxon>Sinorhizobium/Ensifer group</taxon>
        <taxon>Ensifer</taxon>
    </lineage>
</organism>
<dbReference type="EMBL" id="CP098808">
    <property type="protein sequence ID" value="USJ25755.1"/>
    <property type="molecule type" value="Genomic_DNA"/>
</dbReference>
<keyword evidence="3" id="KW-0614">Plasmid</keyword>